<evidence type="ECO:0000256" key="2">
    <source>
        <dbReference type="ARBA" id="ARBA00023002"/>
    </source>
</evidence>
<feature type="domain" description="NAD-dependent epimerase/dehydratase" evidence="4">
    <location>
        <begin position="6"/>
        <end position="172"/>
    </location>
</feature>
<keyword evidence="2" id="KW-0560">Oxidoreductase</keyword>
<protein>
    <submittedName>
        <fullName evidence="5">Unannotated protein</fullName>
    </submittedName>
</protein>
<dbReference type="InterPro" id="IPR001509">
    <property type="entry name" value="Epimerase_deHydtase"/>
</dbReference>
<dbReference type="EMBL" id="CAEZZJ010000037">
    <property type="protein sequence ID" value="CAB4755290.1"/>
    <property type="molecule type" value="Genomic_DNA"/>
</dbReference>
<reference evidence="5" key="1">
    <citation type="submission" date="2020-05" db="EMBL/GenBank/DDBJ databases">
        <authorList>
            <person name="Chiriac C."/>
            <person name="Salcher M."/>
            <person name="Ghai R."/>
            <person name="Kavagutti S V."/>
        </authorList>
    </citation>
    <scope>NUCLEOTIDE SEQUENCE</scope>
</reference>
<dbReference type="CDD" id="cd08946">
    <property type="entry name" value="SDR_e"/>
    <property type="match status" value="1"/>
</dbReference>
<dbReference type="Gene3D" id="3.40.50.720">
    <property type="entry name" value="NAD(P)-binding Rossmann-like Domain"/>
    <property type="match status" value="1"/>
</dbReference>
<dbReference type="AlphaFoldDB" id="A0A6J6U5P2"/>
<gene>
    <name evidence="5" type="ORF">UFOPK2852_00470</name>
</gene>
<dbReference type="Pfam" id="PF01370">
    <property type="entry name" value="Epimerase"/>
    <property type="match status" value="1"/>
</dbReference>
<organism evidence="5">
    <name type="scientific">freshwater metagenome</name>
    <dbReference type="NCBI Taxonomy" id="449393"/>
    <lineage>
        <taxon>unclassified sequences</taxon>
        <taxon>metagenomes</taxon>
        <taxon>ecological metagenomes</taxon>
    </lineage>
</organism>
<dbReference type="PANTHER" id="PTHR43103:SF5">
    <property type="entry name" value="4-EPIMERASE, PUTATIVE (AFU_ORTHOLOGUE AFUA_7G00360)-RELATED"/>
    <property type="match status" value="1"/>
</dbReference>
<evidence type="ECO:0000259" key="4">
    <source>
        <dbReference type="Pfam" id="PF01370"/>
    </source>
</evidence>
<evidence type="ECO:0000256" key="3">
    <source>
        <dbReference type="ARBA" id="ARBA00023027"/>
    </source>
</evidence>
<dbReference type="GO" id="GO:0016491">
    <property type="term" value="F:oxidoreductase activity"/>
    <property type="evidence" value="ECO:0007669"/>
    <property type="project" value="UniProtKB-KW"/>
</dbReference>
<keyword evidence="3" id="KW-0520">NAD</keyword>
<proteinExistence type="inferred from homology"/>
<comment type="similarity">
    <text evidence="1">Belongs to the NAD(P)-dependent epimerase/dehydratase family.</text>
</comment>
<sequence>MSKLKIVVTGATGLLGRATAEHLVRQGHEVISVDKREGDFAEGSKLVVGDLTSLDFCDSAIAGASAVVHLGAIPNPTDARQYEVFKNNSVSTFAVFTAAAQAKVKTVVYASSLSAYGFAYSDEWTSPLYAPVDEAHPFIFEESYALSKEVNERSALMWSRRCETAFVGMRFPWTNTPEKTLELARRFNDEDNLPPDPRFPKGIVAKILWTYLDLRDAVKAIEVVINSDIKGASVYNFAAPDIMAKAPTMELMAKFHPKTEIRSPLPGHNAPLSSQAFVDTFGYAPQFLINRDDI</sequence>
<name>A0A6J6U5P2_9ZZZZ</name>
<dbReference type="SUPFAM" id="SSF51735">
    <property type="entry name" value="NAD(P)-binding Rossmann-fold domains"/>
    <property type="match status" value="1"/>
</dbReference>
<accession>A0A6J6U5P2</accession>
<evidence type="ECO:0000313" key="5">
    <source>
        <dbReference type="EMBL" id="CAB4755290.1"/>
    </source>
</evidence>
<evidence type="ECO:0000256" key="1">
    <source>
        <dbReference type="ARBA" id="ARBA00007637"/>
    </source>
</evidence>
<dbReference type="PANTHER" id="PTHR43103">
    <property type="entry name" value="NUCLEOSIDE-DIPHOSPHATE-SUGAR EPIMERASE"/>
    <property type="match status" value="1"/>
</dbReference>
<dbReference type="InterPro" id="IPR036291">
    <property type="entry name" value="NAD(P)-bd_dom_sf"/>
</dbReference>